<evidence type="ECO:0000313" key="2">
    <source>
        <dbReference type="Proteomes" id="UP000011529"/>
    </source>
</evidence>
<protein>
    <submittedName>
        <fullName evidence="1">Uncharacterized protein</fullName>
    </submittedName>
</protein>
<gene>
    <name evidence="1" type="ORF">RE6C_03142</name>
</gene>
<comment type="caution">
    <text evidence="1">The sequence shown here is derived from an EMBL/GenBank/DDBJ whole genome shotgun (WGS) entry which is preliminary data.</text>
</comment>
<sequence length="41" mass="4544">MQKLAAYFLRRQKAGPTSLDPRQPAANQDAIGHSHVAFTSY</sequence>
<keyword evidence="2" id="KW-1185">Reference proteome</keyword>
<dbReference type="EMBL" id="ANMO01000133">
    <property type="protein sequence ID" value="EMB16118.1"/>
    <property type="molecule type" value="Genomic_DNA"/>
</dbReference>
<name>M2B2X0_9BACT</name>
<dbReference type="Proteomes" id="UP000011529">
    <property type="component" value="Unassembled WGS sequence"/>
</dbReference>
<reference evidence="1" key="1">
    <citation type="submission" date="2012-11" db="EMBL/GenBank/DDBJ databases">
        <title>Permanent draft genomes of Rhodopirellula europaea strain SH398 and 6C.</title>
        <authorList>
            <person name="Richter M."/>
            <person name="Richter-Heitmann T."/>
            <person name="Frank C."/>
            <person name="Harder J."/>
            <person name="Glockner F.O."/>
        </authorList>
    </citation>
    <scope>NUCLEOTIDE SEQUENCE</scope>
    <source>
        <strain evidence="1">6C</strain>
    </source>
</reference>
<reference evidence="1" key="2">
    <citation type="journal article" date="2013" name="Mar. Genomics">
        <title>Expression of sulfatases in Rhodopirellula baltica and the diversity of sulfatases in the genus Rhodopirellula.</title>
        <authorList>
            <person name="Wegner C.E."/>
            <person name="Richter-Heitmann T."/>
            <person name="Klindworth A."/>
            <person name="Klockow C."/>
            <person name="Richter M."/>
            <person name="Achstetter T."/>
            <person name="Glockner F.O."/>
            <person name="Harder J."/>
        </authorList>
    </citation>
    <scope>NUCLEOTIDE SEQUENCE [LARGE SCALE GENOMIC DNA]</scope>
    <source>
        <strain evidence="1">6C</strain>
    </source>
</reference>
<evidence type="ECO:0000313" key="1">
    <source>
        <dbReference type="EMBL" id="EMB16118.1"/>
    </source>
</evidence>
<accession>M2B2X0</accession>
<dbReference type="AlphaFoldDB" id="M2B2X0"/>
<proteinExistence type="predicted"/>
<dbReference type="PATRIC" id="fig|1263867.3.peg.3356"/>
<organism evidence="1 2">
    <name type="scientific">Rhodopirellula europaea 6C</name>
    <dbReference type="NCBI Taxonomy" id="1263867"/>
    <lineage>
        <taxon>Bacteria</taxon>
        <taxon>Pseudomonadati</taxon>
        <taxon>Planctomycetota</taxon>
        <taxon>Planctomycetia</taxon>
        <taxon>Pirellulales</taxon>
        <taxon>Pirellulaceae</taxon>
        <taxon>Rhodopirellula</taxon>
    </lineage>
</organism>